<evidence type="ECO:0000256" key="4">
    <source>
        <dbReference type="ARBA" id="ARBA00022692"/>
    </source>
</evidence>
<dbReference type="InterPro" id="IPR051474">
    <property type="entry name" value="Anti-sigma-K/W_factor"/>
</dbReference>
<dbReference type="OrthoDB" id="9806296at2"/>
<evidence type="ECO:0000256" key="6">
    <source>
        <dbReference type="ARBA" id="ARBA00023136"/>
    </source>
</evidence>
<name>A0A0S4KMQ4_9BACT</name>
<dbReference type="Pfam" id="PF10099">
    <property type="entry name" value="RskA_C"/>
    <property type="match status" value="1"/>
</dbReference>
<dbReference type="KEGG" id="nio:NITINOP_0030"/>
<evidence type="ECO:0000256" key="2">
    <source>
        <dbReference type="ARBA" id="ARBA00004236"/>
    </source>
</evidence>
<evidence type="ECO:0000256" key="3">
    <source>
        <dbReference type="ARBA" id="ARBA00022475"/>
    </source>
</evidence>
<dbReference type="InterPro" id="IPR041916">
    <property type="entry name" value="Anti_sigma_zinc_sf"/>
</dbReference>
<keyword evidence="12" id="KW-1185">Reference proteome</keyword>
<dbReference type="Proteomes" id="UP000066284">
    <property type="component" value="Chromosome 1"/>
</dbReference>
<feature type="domain" description="Anti-sigma K factor RskA C-terminal" evidence="10">
    <location>
        <begin position="210"/>
        <end position="332"/>
    </location>
</feature>
<evidence type="ECO:0000256" key="7">
    <source>
        <dbReference type="ARBA" id="ARBA00029829"/>
    </source>
</evidence>
<keyword evidence="5" id="KW-1133">Transmembrane helix</keyword>
<dbReference type="GO" id="GO:0016989">
    <property type="term" value="F:sigma factor antagonist activity"/>
    <property type="evidence" value="ECO:0007669"/>
    <property type="project" value="TreeGrafter"/>
</dbReference>
<keyword evidence="4" id="KW-0812">Transmembrane</keyword>
<dbReference type="PANTHER" id="PTHR37461:SF1">
    <property type="entry name" value="ANTI-SIGMA-K FACTOR RSKA"/>
    <property type="match status" value="1"/>
</dbReference>
<gene>
    <name evidence="11" type="ORF">NITINOP_0030</name>
</gene>
<keyword evidence="6" id="KW-0472">Membrane</keyword>
<sequence>MTHGELEDAIPLYAIGALERGERQVLDAHLLSGCPSCHSALREFQAVAAALPFGLDIVAPPRLLKASIMAARTAAADHDAMGHTSDLSRLGPGKWMEHVSQPNSRSTMAWLSVFPRWFLGTAIAAAVAGSIAMAWIAQDSHVPDDTVASAQWQAQVASAASQSAELQRRLEERERSLIGAREELQRSLADMAELKDQLIQREAELDVLKTQLDQYEKRRVRAPEDELAVLLRTPTIKAAVLAGTEAARDASGIFLHDRRARKIWLYTLNLPACPAGTEYRLWLLNEKPVSVGAFRVGKGETSHLFVQSVPDFHGAKAFSVSLEPAGGGPEPAGVSYLRSAL</sequence>
<dbReference type="GO" id="GO:0006417">
    <property type="term" value="P:regulation of translation"/>
    <property type="evidence" value="ECO:0007669"/>
    <property type="project" value="TreeGrafter"/>
</dbReference>
<accession>A0A0S4KMQ4</accession>
<evidence type="ECO:0000313" key="12">
    <source>
        <dbReference type="Proteomes" id="UP000066284"/>
    </source>
</evidence>
<evidence type="ECO:0000256" key="8">
    <source>
        <dbReference type="ARBA" id="ARBA00030803"/>
    </source>
</evidence>
<dbReference type="STRING" id="1715989.NITINOP_0030"/>
<evidence type="ECO:0000313" key="11">
    <source>
        <dbReference type="EMBL" id="CUQ65007.1"/>
    </source>
</evidence>
<comment type="subcellular location">
    <subcellularLocation>
        <location evidence="2">Cell membrane</location>
    </subcellularLocation>
    <subcellularLocation>
        <location evidence="1">Membrane</location>
        <topology evidence="1">Single-pass membrane protein</topology>
    </subcellularLocation>
</comment>
<evidence type="ECO:0000256" key="5">
    <source>
        <dbReference type="ARBA" id="ARBA00022989"/>
    </source>
</evidence>
<evidence type="ECO:0000256" key="9">
    <source>
        <dbReference type="SAM" id="Coils"/>
    </source>
</evidence>
<dbReference type="InterPro" id="IPR018764">
    <property type="entry name" value="RskA_C"/>
</dbReference>
<dbReference type="Gene3D" id="1.10.10.1320">
    <property type="entry name" value="Anti-sigma factor, zinc-finger domain"/>
    <property type="match status" value="1"/>
</dbReference>
<protein>
    <recommendedName>
        <fullName evidence="8">Regulator of SigK</fullName>
    </recommendedName>
    <alternativeName>
        <fullName evidence="7">Sigma-K anti-sigma factor RskA</fullName>
    </alternativeName>
</protein>
<organism evidence="11 12">
    <name type="scientific">Candidatus Nitrospira inopinata</name>
    <dbReference type="NCBI Taxonomy" id="1715989"/>
    <lineage>
        <taxon>Bacteria</taxon>
        <taxon>Pseudomonadati</taxon>
        <taxon>Nitrospirota</taxon>
        <taxon>Nitrospiria</taxon>
        <taxon>Nitrospirales</taxon>
        <taxon>Nitrospiraceae</taxon>
        <taxon>Nitrospira</taxon>
    </lineage>
</organism>
<feature type="coiled-coil region" evidence="9">
    <location>
        <begin position="156"/>
        <end position="218"/>
    </location>
</feature>
<evidence type="ECO:0000259" key="10">
    <source>
        <dbReference type="Pfam" id="PF10099"/>
    </source>
</evidence>
<dbReference type="EMBL" id="LN885086">
    <property type="protein sequence ID" value="CUQ65007.1"/>
    <property type="molecule type" value="Genomic_DNA"/>
</dbReference>
<dbReference type="GO" id="GO:0005886">
    <property type="term" value="C:plasma membrane"/>
    <property type="evidence" value="ECO:0007669"/>
    <property type="project" value="UniProtKB-SubCell"/>
</dbReference>
<reference evidence="12" key="1">
    <citation type="submission" date="2015-09" db="EMBL/GenBank/DDBJ databases">
        <authorList>
            <person name="Daims H."/>
        </authorList>
    </citation>
    <scope>NUCLEOTIDE SEQUENCE [LARGE SCALE GENOMIC DNA]</scope>
</reference>
<dbReference type="PANTHER" id="PTHR37461">
    <property type="entry name" value="ANTI-SIGMA-K FACTOR RSKA"/>
    <property type="match status" value="1"/>
</dbReference>
<evidence type="ECO:0000256" key="1">
    <source>
        <dbReference type="ARBA" id="ARBA00004167"/>
    </source>
</evidence>
<dbReference type="RefSeq" id="WP_062481579.1">
    <property type="nucleotide sequence ID" value="NZ_LN885086.1"/>
</dbReference>
<keyword evidence="3" id="KW-1003">Cell membrane</keyword>
<keyword evidence="9" id="KW-0175">Coiled coil</keyword>
<dbReference type="AlphaFoldDB" id="A0A0S4KMQ4"/>
<proteinExistence type="predicted"/>